<comment type="similarity">
    <text evidence="2 6">Belongs to the plant self-incompatibility (S1) protein family.</text>
</comment>
<dbReference type="Pfam" id="PF05938">
    <property type="entry name" value="Self-incomp_S1"/>
    <property type="match status" value="1"/>
</dbReference>
<dbReference type="EMBL" id="CM001220">
    <property type="protein sequence ID" value="KEH31313.1"/>
    <property type="molecule type" value="Genomic_DNA"/>
</dbReference>
<sequence>MSLFIQKIILLCALILLSLHNIHGIHVNIHNSLEGSLDLIVHCKTMDDDFGVHPLHPGDNYGFSFNEKVLFDSPCSFGWNGETHSFNIYHASNLRKSNCDDCNWNIFKSGPCRIQQHGDPICFPFDN</sequence>
<dbReference type="PaxDb" id="3880-AES85263"/>
<keyword evidence="9" id="KW-1185">Reference proteome</keyword>
<reference evidence="7 9" key="1">
    <citation type="journal article" date="2011" name="Nature">
        <title>The Medicago genome provides insight into the evolution of rhizobial symbioses.</title>
        <authorList>
            <person name="Young N.D."/>
            <person name="Debelle F."/>
            <person name="Oldroyd G.E."/>
            <person name="Geurts R."/>
            <person name="Cannon S.B."/>
            <person name="Udvardi M.K."/>
            <person name="Benedito V.A."/>
            <person name="Mayer K.F."/>
            <person name="Gouzy J."/>
            <person name="Schoof H."/>
            <person name="Van de Peer Y."/>
            <person name="Proost S."/>
            <person name="Cook D.R."/>
            <person name="Meyers B.C."/>
            <person name="Spannagl M."/>
            <person name="Cheung F."/>
            <person name="De Mita S."/>
            <person name="Krishnakumar V."/>
            <person name="Gundlach H."/>
            <person name="Zhou S."/>
            <person name="Mudge J."/>
            <person name="Bharti A.K."/>
            <person name="Murray J.D."/>
            <person name="Naoumkina M.A."/>
            <person name="Rosen B."/>
            <person name="Silverstein K.A."/>
            <person name="Tang H."/>
            <person name="Rombauts S."/>
            <person name="Zhao P.X."/>
            <person name="Zhou P."/>
            <person name="Barbe V."/>
            <person name="Bardou P."/>
            <person name="Bechner M."/>
            <person name="Bellec A."/>
            <person name="Berger A."/>
            <person name="Berges H."/>
            <person name="Bidwell S."/>
            <person name="Bisseling T."/>
            <person name="Choisne N."/>
            <person name="Couloux A."/>
            <person name="Denny R."/>
            <person name="Deshpande S."/>
            <person name="Dai X."/>
            <person name="Doyle J.J."/>
            <person name="Dudez A.M."/>
            <person name="Farmer A.D."/>
            <person name="Fouteau S."/>
            <person name="Franken C."/>
            <person name="Gibelin C."/>
            <person name="Gish J."/>
            <person name="Goldstein S."/>
            <person name="Gonzalez A.J."/>
            <person name="Green P.J."/>
            <person name="Hallab A."/>
            <person name="Hartog M."/>
            <person name="Hua A."/>
            <person name="Humphray S.J."/>
            <person name="Jeong D.H."/>
            <person name="Jing Y."/>
            <person name="Jocker A."/>
            <person name="Kenton S.M."/>
            <person name="Kim D.J."/>
            <person name="Klee K."/>
            <person name="Lai H."/>
            <person name="Lang C."/>
            <person name="Lin S."/>
            <person name="Macmil S.L."/>
            <person name="Magdelenat G."/>
            <person name="Matthews L."/>
            <person name="McCorrison J."/>
            <person name="Monaghan E.L."/>
            <person name="Mun J.H."/>
            <person name="Najar F.Z."/>
            <person name="Nicholson C."/>
            <person name="Noirot C."/>
            <person name="O'Bleness M."/>
            <person name="Paule C.R."/>
            <person name="Poulain J."/>
            <person name="Prion F."/>
            <person name="Qin B."/>
            <person name="Qu C."/>
            <person name="Retzel E.F."/>
            <person name="Riddle C."/>
            <person name="Sallet E."/>
            <person name="Samain S."/>
            <person name="Samson N."/>
            <person name="Sanders I."/>
            <person name="Saurat O."/>
            <person name="Scarpelli C."/>
            <person name="Schiex T."/>
            <person name="Segurens B."/>
            <person name="Severin A.J."/>
            <person name="Sherrier D.J."/>
            <person name="Shi R."/>
            <person name="Sims S."/>
            <person name="Singer S.R."/>
            <person name="Sinharoy S."/>
            <person name="Sterck L."/>
            <person name="Viollet A."/>
            <person name="Wang B.B."/>
            <person name="Wang K."/>
            <person name="Wang M."/>
            <person name="Wang X."/>
            <person name="Warfsmann J."/>
            <person name="Weissenbach J."/>
            <person name="White D.D."/>
            <person name="White J.D."/>
            <person name="Wiley G.B."/>
            <person name="Wincker P."/>
            <person name="Xing Y."/>
            <person name="Yang L."/>
            <person name="Yao Z."/>
            <person name="Ying F."/>
            <person name="Zhai J."/>
            <person name="Zhou L."/>
            <person name="Zuber A."/>
            <person name="Denarie J."/>
            <person name="Dixon R.A."/>
            <person name="May G.D."/>
            <person name="Schwartz D.C."/>
            <person name="Rogers J."/>
            <person name="Quetier F."/>
            <person name="Town C.D."/>
            <person name="Roe B.A."/>
        </authorList>
    </citation>
    <scope>NUCLEOTIDE SEQUENCE [LARGE SCALE GENOMIC DNA]</scope>
    <source>
        <strain evidence="7">A17</strain>
        <strain evidence="8 9">cv. Jemalong A17</strain>
    </source>
</reference>
<dbReference type="PANTHER" id="PTHR31232:SF43">
    <property type="entry name" value="S-PROTEIN HOMOLOG 29-RELATED"/>
    <property type="match status" value="1"/>
</dbReference>
<reference evidence="7 9" key="2">
    <citation type="journal article" date="2014" name="BMC Genomics">
        <title>An improved genome release (version Mt4.0) for the model legume Medicago truncatula.</title>
        <authorList>
            <person name="Tang H."/>
            <person name="Krishnakumar V."/>
            <person name="Bidwell S."/>
            <person name="Rosen B."/>
            <person name="Chan A."/>
            <person name="Zhou S."/>
            <person name="Gentzbittel L."/>
            <person name="Childs K.L."/>
            <person name="Yandell M."/>
            <person name="Gundlach H."/>
            <person name="Mayer K.F."/>
            <person name="Schwartz D.C."/>
            <person name="Town C.D."/>
        </authorList>
    </citation>
    <scope>GENOME REANNOTATION</scope>
    <source>
        <strain evidence="7">A17</strain>
        <strain evidence="8 9">cv. Jemalong A17</strain>
    </source>
</reference>
<feature type="signal peptide" evidence="6">
    <location>
        <begin position="1"/>
        <end position="24"/>
    </location>
</feature>
<evidence type="ECO:0000256" key="5">
    <source>
        <dbReference type="ARBA" id="ARBA00022729"/>
    </source>
</evidence>
<keyword evidence="5 6" id="KW-0732">Signal</keyword>
<keyword evidence="3 6" id="KW-0713">Self-incompatibility</keyword>
<evidence type="ECO:0000256" key="6">
    <source>
        <dbReference type="RuleBase" id="RU367044"/>
    </source>
</evidence>
<keyword evidence="4 6" id="KW-0964">Secreted</keyword>
<dbReference type="GO" id="GO:0005576">
    <property type="term" value="C:extracellular region"/>
    <property type="evidence" value="ECO:0007669"/>
    <property type="project" value="UniProtKB-SubCell"/>
</dbReference>
<evidence type="ECO:0000313" key="8">
    <source>
        <dbReference type="EnsemblPlants" id="KEH31313"/>
    </source>
</evidence>
<dbReference type="InterPro" id="IPR010264">
    <property type="entry name" value="Self-incomp_S1"/>
</dbReference>
<protein>
    <recommendedName>
        <fullName evidence="6">S-protein homolog</fullName>
    </recommendedName>
</protein>
<dbReference type="Proteomes" id="UP000002051">
    <property type="component" value="Chromosome 4"/>
</dbReference>
<reference evidence="8" key="3">
    <citation type="submission" date="2015-04" db="UniProtKB">
        <authorList>
            <consortium name="EnsemblPlants"/>
        </authorList>
    </citation>
    <scope>IDENTIFICATION</scope>
    <source>
        <strain evidence="8">cv. Jemalong A17</strain>
    </source>
</reference>
<name>A0A072UQI8_MEDTR</name>
<evidence type="ECO:0000313" key="7">
    <source>
        <dbReference type="EMBL" id="KEH31313.1"/>
    </source>
</evidence>
<evidence type="ECO:0000313" key="9">
    <source>
        <dbReference type="Proteomes" id="UP000002051"/>
    </source>
</evidence>
<feature type="chain" id="PRO_5014499874" description="S-protein homolog" evidence="6">
    <location>
        <begin position="25"/>
        <end position="127"/>
    </location>
</feature>
<dbReference type="EnsemblPlants" id="KEH31313">
    <property type="protein sequence ID" value="KEH31313"/>
    <property type="gene ID" value="MTR_4g094455"/>
</dbReference>
<dbReference type="AlphaFoldDB" id="A0A072UQI8"/>
<dbReference type="PANTHER" id="PTHR31232">
    <property type="match status" value="1"/>
</dbReference>
<evidence type="ECO:0000256" key="1">
    <source>
        <dbReference type="ARBA" id="ARBA00004613"/>
    </source>
</evidence>
<dbReference type="HOGENOM" id="CLU_125658_0_2_1"/>
<evidence type="ECO:0000256" key="4">
    <source>
        <dbReference type="ARBA" id="ARBA00022525"/>
    </source>
</evidence>
<accession>A0A072UQI8</accession>
<evidence type="ECO:0000256" key="3">
    <source>
        <dbReference type="ARBA" id="ARBA00022471"/>
    </source>
</evidence>
<comment type="subcellular location">
    <subcellularLocation>
        <location evidence="1 6">Secreted</location>
    </subcellularLocation>
</comment>
<dbReference type="GO" id="GO:0060320">
    <property type="term" value="P:rejection of self pollen"/>
    <property type="evidence" value="ECO:0007669"/>
    <property type="project" value="UniProtKB-KW"/>
</dbReference>
<gene>
    <name evidence="7" type="ordered locus">MTR_4g094455</name>
</gene>
<organism evidence="7 9">
    <name type="scientific">Medicago truncatula</name>
    <name type="common">Barrel medic</name>
    <name type="synonym">Medicago tribuloides</name>
    <dbReference type="NCBI Taxonomy" id="3880"/>
    <lineage>
        <taxon>Eukaryota</taxon>
        <taxon>Viridiplantae</taxon>
        <taxon>Streptophyta</taxon>
        <taxon>Embryophyta</taxon>
        <taxon>Tracheophyta</taxon>
        <taxon>Spermatophyta</taxon>
        <taxon>Magnoliopsida</taxon>
        <taxon>eudicotyledons</taxon>
        <taxon>Gunneridae</taxon>
        <taxon>Pentapetalae</taxon>
        <taxon>rosids</taxon>
        <taxon>fabids</taxon>
        <taxon>Fabales</taxon>
        <taxon>Fabaceae</taxon>
        <taxon>Papilionoideae</taxon>
        <taxon>50 kb inversion clade</taxon>
        <taxon>NPAAA clade</taxon>
        <taxon>Hologalegina</taxon>
        <taxon>IRL clade</taxon>
        <taxon>Trifolieae</taxon>
        <taxon>Medicago</taxon>
    </lineage>
</organism>
<evidence type="ECO:0000256" key="2">
    <source>
        <dbReference type="ARBA" id="ARBA00005581"/>
    </source>
</evidence>
<proteinExistence type="inferred from homology"/>